<dbReference type="AlphaFoldDB" id="A0A7S2WER0"/>
<sequence>MDLLSLEEQCVLKNLFEECSNGRGYIGYARTLRVFEKYYCLPLSLGSQYAASGFEYFADTSGELNYQQWCHALEHAAALAFTTPNNSSTCALRCLVEIIQFENTICDDASEFVHVLNCVGALSSSFCHWDAYRLHKQRAHGGFRALLGALRLTGAVESFKHPQDLNPFTQLLLSVDSQRKSKFNMAMLETLDQLSAILIELYPELGLGCSFIEFVEKVVDDNLIPVLCATHLDIYPVNDQEAAWGDKENVQLNSRGTWTKERATIVRNRLPKHNRDGPCVLNSKTPEKNDPPLLLRIFQHGCSGKENAWVSARFYWFVSNYIEPKIPFGEIQKLLHGMEKLNLDEFLDTMEVLVTKHPVTLNIGTRKLEPFQCLDIDLLSYVFNNSVLEGTGSFDAFVKKAQSTVDIRIRELFEFYKFDGVESIDKTKWFAFVCSFFGVFDGTEQWDMVKLSSMSYLYHELHPFSGLTAAIDLLFMHLPTAVASSSEMILLAFVKSDALNKEQAKWLPPDCFRESAKVSGALLEQVERNFTVVESLQQLKESDLEVYLEYLEISPSCMQDKLLGPMLVESLLRVGCRRKTSPALMTLQLFSKPVYLSRSGVYDYLFQPNVVMAFERARADLEKVFKRYCDPSSKILSSKSFMRAMDTMNLGIGVPDTGLKVALVKLLRDGDVLERVYLNTVDETEQMSFVQFQEAVGRVSLALSSQSAKDNVVSLETVLGVIGYVASGGSSGTMVQMG</sequence>
<protein>
    <submittedName>
        <fullName evidence="1">Uncharacterized protein</fullName>
    </submittedName>
</protein>
<reference evidence="1" key="1">
    <citation type="submission" date="2021-01" db="EMBL/GenBank/DDBJ databases">
        <authorList>
            <person name="Corre E."/>
            <person name="Pelletier E."/>
            <person name="Niang G."/>
            <person name="Scheremetjew M."/>
            <person name="Finn R."/>
            <person name="Kale V."/>
            <person name="Holt S."/>
            <person name="Cochrane G."/>
            <person name="Meng A."/>
            <person name="Brown T."/>
            <person name="Cohen L."/>
        </authorList>
    </citation>
    <scope>NUCLEOTIDE SEQUENCE</scope>
    <source>
        <strain evidence="1">NY070348D</strain>
    </source>
</reference>
<organism evidence="1">
    <name type="scientific">Mucochytrium quahogii</name>
    <dbReference type="NCBI Taxonomy" id="96639"/>
    <lineage>
        <taxon>Eukaryota</taxon>
        <taxon>Sar</taxon>
        <taxon>Stramenopiles</taxon>
        <taxon>Bigyra</taxon>
        <taxon>Labyrinthulomycetes</taxon>
        <taxon>Thraustochytrida</taxon>
        <taxon>Thraustochytriidae</taxon>
        <taxon>Mucochytrium</taxon>
    </lineage>
</organism>
<dbReference type="EMBL" id="HBHK01013048">
    <property type="protein sequence ID" value="CAD9683771.1"/>
    <property type="molecule type" value="Transcribed_RNA"/>
</dbReference>
<gene>
    <name evidence="1" type="ORF">QSP1433_LOCUS8192</name>
</gene>
<name>A0A7S2WER0_9STRA</name>
<evidence type="ECO:0000313" key="1">
    <source>
        <dbReference type="EMBL" id="CAD9683771.1"/>
    </source>
</evidence>
<accession>A0A7S2WER0</accession>
<proteinExistence type="predicted"/>